<dbReference type="InterPro" id="IPR025150">
    <property type="entry name" value="GH123_cat"/>
</dbReference>
<dbReference type="CDD" id="cd15482">
    <property type="entry name" value="Sialidase_non-viral"/>
    <property type="match status" value="1"/>
</dbReference>
<dbReference type="InterPro" id="IPR003343">
    <property type="entry name" value="Big_2"/>
</dbReference>
<evidence type="ECO:0000256" key="3">
    <source>
        <dbReference type="ARBA" id="ARBA00022729"/>
    </source>
</evidence>
<sequence>MKRRRTELFDRHFRFSIRKLTVGTASILVGSVLFGQQPVLANELDSQPQTSDLLAEPVSEEELHREEEATDRSVGETLPVLQAEPTSPESPDLTPATPSEEPPREEAVESVIEEISPVDNPDAAFNKFVFTGSWVKNANEAYINIQKTDDQSQHYYTIPFKGNGITLYAHKSPNHGIIKVQLDDGQETEVDLYNSTRQLVKIIEFNELQEGDHFLKVSSTGRNNPANTRANYVNQVHKATISHQPYQPEQLAFSSQSLNLKVGQSLASQLQIAPAYADPSLVSYSIANPEIARVDETGRVEGLKEGRTQLIAHYKQLTARLDIEVQATIAQFTGSFVDNNVHHYGDAYSRLLNNQETSRQLVAWKNDTVTSQLAILPQDSGLKNLRFRTHDLVSATGQTISKDHITGNFIKEITGYQGNAGYHNANKLNIPTTPSISRPDLLLHDQTVDVAYNTLQNLWLSIAIPKTAQAGTYQTHIEVMADGIENPLTFNLELEVQDAQLDHLNDFSIELWQYPYRSAEYYNVTPFSPEHLAILRPSLEIYKKMGGRGITASIVEEAWGGQTYAQGQTRVPSMIKWFKEADGQFSFDFSHFDKWVELAEEYGLADKIVGYSMIPWGNKVTYTNKATQAIEEITVEVTDPRYATVWRPFLEALITHLDEKGWFDRFYVGIDERRNMEQAFRLIDSVPNKDGKYLKIAAAANHFSGSFASTAARIDDLSIGTPHMKSEMAAFERLVAERDAQGKKTTLYTATEEYPNSLLFNLPGESYFSVLYGAKFNTNGFLRWALDAWVRDPLTDLSHWAFEAGDTQLLYPDKADARQPKPQSSVRLEKMAEAVRDVNKLYQMKREFPVLEMEIEGLLDSLEDRYDRTTRHNGLGTQIAREPNETTKAQIPADLAKFKQALKSITERYIRLKNGEQVGLPEVDQAARFSYYHFDQNTDDQWGQRTPTGTSPTYVPGKSGQALAVTADTQLNFDANHQLGKEWTVGYWLLDQSSTSGNREVLRSQEGGRALTSQLDGTGGKVGVRVGNNPGDRLTMRSVSSLTNQWRHYTWTNSQTGGLKLYVDGRLVETNPWTATNDFKLPIDRIGGGGFVGAIDELKIYNRPLDATEVLHSMRVNGIYAKDNSIALFTDQQHTIKAYLVTDKANAQLSFEVLDPTIASIDATGTIKPLAKGQTSVRITASGTDFVTDIPLSISKRILHQPSIPQYDLPTDYIKDLEKKPGTNRQYLGQPDMVLLNDNQTLIAAYPVGHGHGPIVMQISKDNGLTWTEKADIPESWASSLETPTLYKLNFADGSEKVILITAMPSWQNNPTGGFRTSISEDGGETWSEYQLFHPTRNGRQHYTIVAMSSLIQLRDEQGNYKDEWMGIFHDYQFVNYKSILSFDEDGNQVWSLPEPILATHRDIEQAAQMCEIGMFRVPNSQRIIGLVRAQSHHHSSLLIYSDDEGKTWSRPMELQGALQGERHKILVDPISGKLVVTFREIILDYNRNGQIENNDWMAGDWIAWIGSVDDLLQQNEGQYRIRLAEDFTTNAKSGDTGYTGATVSPDGTFNLISYGHFDKEFSENWRQQGGSVTTDLAYIKHARFSLAQLEATLGIAQAETENPNPVETELPAEPVLQTEKGEALLNPAPETLDPASVLISRKGESLLNPAPESLDPASVLISQKGESLLQAAPEAFDLAGLLLTHREQALLPPARTKEATATTHQERLPQTASSSDTTLLVMGTSSLLAGLGLASRKRRKGQ</sequence>
<keyword evidence="4" id="KW-0572">Peptidoglycan-anchor</keyword>
<dbReference type="Pfam" id="PF22680">
    <property type="entry name" value="Glyco_hydro_123_N_2"/>
    <property type="match status" value="1"/>
</dbReference>
<dbReference type="PROSITE" id="PS50847">
    <property type="entry name" value="GRAM_POS_ANCHORING"/>
    <property type="match status" value="1"/>
</dbReference>
<feature type="region of interest" description="Disordered" evidence="5">
    <location>
        <begin position="938"/>
        <end position="957"/>
    </location>
</feature>
<dbReference type="InterPro" id="IPR036278">
    <property type="entry name" value="Sialidase_sf"/>
</dbReference>
<dbReference type="SUPFAM" id="SSF50939">
    <property type="entry name" value="Sialidases"/>
    <property type="match status" value="1"/>
</dbReference>
<dbReference type="NCBIfam" id="TIGR01168">
    <property type="entry name" value="YSIRK_signal"/>
    <property type="match status" value="1"/>
</dbReference>
<keyword evidence="3" id="KW-0732">Signal</keyword>
<evidence type="ECO:0000259" key="6">
    <source>
        <dbReference type="PROSITE" id="PS50847"/>
    </source>
</evidence>
<feature type="compositionally biased region" description="Basic and acidic residues" evidence="5">
    <location>
        <begin position="61"/>
        <end position="74"/>
    </location>
</feature>
<dbReference type="Proteomes" id="UP001304088">
    <property type="component" value="Chromosome"/>
</dbReference>
<dbReference type="Gene3D" id="2.120.10.10">
    <property type="match status" value="1"/>
</dbReference>
<evidence type="ECO:0000313" key="7">
    <source>
        <dbReference type="EMBL" id="WNY46470.1"/>
    </source>
</evidence>
<protein>
    <submittedName>
        <fullName evidence="7">DUF6067 family protein</fullName>
    </submittedName>
</protein>
<evidence type="ECO:0000256" key="5">
    <source>
        <dbReference type="SAM" id="MobiDB-lite"/>
    </source>
</evidence>
<evidence type="ECO:0000256" key="4">
    <source>
        <dbReference type="ARBA" id="ARBA00023088"/>
    </source>
</evidence>
<feature type="region of interest" description="Disordered" evidence="5">
    <location>
        <begin position="1694"/>
        <end position="1716"/>
    </location>
</feature>
<keyword evidence="2" id="KW-0964">Secreted</keyword>
<dbReference type="NCBIfam" id="TIGR01167">
    <property type="entry name" value="LPXTG_anchor"/>
    <property type="match status" value="1"/>
</dbReference>
<evidence type="ECO:0000313" key="8">
    <source>
        <dbReference type="Proteomes" id="UP001304088"/>
    </source>
</evidence>
<dbReference type="Pfam" id="PF13320">
    <property type="entry name" value="GH123_cat"/>
    <property type="match status" value="1"/>
</dbReference>
<dbReference type="Gene3D" id="2.60.40.1080">
    <property type="match status" value="2"/>
</dbReference>
<dbReference type="Pfam" id="PF02368">
    <property type="entry name" value="Big_2"/>
    <property type="match status" value="1"/>
</dbReference>
<reference evidence="7 8" key="1">
    <citation type="submission" date="2023-02" db="EMBL/GenBank/DDBJ databases">
        <title>Streptococcus sp. Genome Sequencing and Assembly.</title>
        <authorList>
            <person name="Shore S.M."/>
            <person name="Nicholson T.L."/>
        </authorList>
    </citation>
    <scope>NUCLEOTIDE SEQUENCE [LARGE SCALE GENOMIC DNA]</scope>
    <source>
        <strain evidence="7 8">29896</strain>
    </source>
</reference>
<dbReference type="Gene3D" id="2.60.120.200">
    <property type="match status" value="1"/>
</dbReference>
<proteinExistence type="predicted"/>
<feature type="compositionally biased region" description="Polar residues" evidence="5">
    <location>
        <begin position="1700"/>
        <end position="1716"/>
    </location>
</feature>
<name>A0AA96VQG5_9STRE</name>
<feature type="domain" description="Gram-positive cocci surface proteins LPxTG" evidence="6">
    <location>
        <begin position="1709"/>
        <end position="1743"/>
    </location>
</feature>
<evidence type="ECO:0000256" key="1">
    <source>
        <dbReference type="ARBA" id="ARBA00022512"/>
    </source>
</evidence>
<dbReference type="SMART" id="SM00635">
    <property type="entry name" value="BID_2"/>
    <property type="match status" value="2"/>
</dbReference>
<dbReference type="Pfam" id="PF13385">
    <property type="entry name" value="Laminin_G_3"/>
    <property type="match status" value="1"/>
</dbReference>
<organism evidence="7 8">
    <name type="scientific">Streptococcus suivaginalis</name>
    <dbReference type="NCBI Taxonomy" id="3028082"/>
    <lineage>
        <taxon>Bacteria</taxon>
        <taxon>Bacillati</taxon>
        <taxon>Bacillota</taxon>
        <taxon>Bacilli</taxon>
        <taxon>Lactobacillales</taxon>
        <taxon>Streptococcaceae</taxon>
        <taxon>Streptococcus</taxon>
    </lineage>
</organism>
<dbReference type="RefSeq" id="WP_248028481.1">
    <property type="nucleotide sequence ID" value="NZ_CP118733.1"/>
</dbReference>
<feature type="region of interest" description="Disordered" evidence="5">
    <location>
        <begin position="44"/>
        <end position="108"/>
    </location>
</feature>
<dbReference type="Gene3D" id="2.60.120.260">
    <property type="entry name" value="Galactose-binding domain-like"/>
    <property type="match status" value="1"/>
</dbReference>
<dbReference type="Pfam" id="PF04650">
    <property type="entry name" value="YSIRK_signal"/>
    <property type="match status" value="1"/>
</dbReference>
<dbReference type="Pfam" id="PF00746">
    <property type="entry name" value="Gram_pos_anchor"/>
    <property type="match status" value="1"/>
</dbReference>
<evidence type="ECO:0000256" key="2">
    <source>
        <dbReference type="ARBA" id="ARBA00022525"/>
    </source>
</evidence>
<keyword evidence="8" id="KW-1185">Reference proteome</keyword>
<dbReference type="SUPFAM" id="SSF49899">
    <property type="entry name" value="Concanavalin A-like lectins/glucanases"/>
    <property type="match status" value="1"/>
</dbReference>
<accession>A0AA96VQG5</accession>
<gene>
    <name evidence="7" type="ORF">PXH68_06120</name>
</gene>
<dbReference type="InterPro" id="IPR013320">
    <property type="entry name" value="ConA-like_dom_sf"/>
</dbReference>
<feature type="compositionally biased region" description="Polar residues" evidence="5">
    <location>
        <begin position="939"/>
        <end position="953"/>
    </location>
</feature>
<dbReference type="InterPro" id="IPR005877">
    <property type="entry name" value="YSIRK_signal_dom"/>
</dbReference>
<dbReference type="InterPro" id="IPR008964">
    <property type="entry name" value="Invasin/intimin_cell_adhesion"/>
</dbReference>
<dbReference type="InterPro" id="IPR019931">
    <property type="entry name" value="LPXTG_anchor"/>
</dbReference>
<keyword evidence="1" id="KW-0134">Cell wall</keyword>
<dbReference type="KEGG" id="ssuv:PXH68_06120"/>
<dbReference type="EMBL" id="CP118733">
    <property type="protein sequence ID" value="WNY46470.1"/>
    <property type="molecule type" value="Genomic_DNA"/>
</dbReference>
<dbReference type="InterPro" id="IPR053850">
    <property type="entry name" value="Glyco_hydro_123_N_2"/>
</dbReference>
<dbReference type="SUPFAM" id="SSF49373">
    <property type="entry name" value="Invasin/intimin cell-adhesion fragments"/>
    <property type="match status" value="1"/>
</dbReference>